<comment type="caution">
    <text evidence="5">The sequence shown here is derived from an EMBL/GenBank/DDBJ whole genome shotgun (WGS) entry which is preliminary data.</text>
</comment>
<name>A0AA42P6Z1_STUST</name>
<keyword evidence="3" id="KW-0378">Hydrolase</keyword>
<dbReference type="Pfam" id="PF08774">
    <property type="entry name" value="VRR_NUC"/>
    <property type="match status" value="1"/>
</dbReference>
<dbReference type="AlphaFoldDB" id="A0AA42P6Z1"/>
<keyword evidence="2" id="KW-0540">Nuclease</keyword>
<dbReference type="Gene3D" id="3.40.1350.10">
    <property type="match status" value="1"/>
</dbReference>
<evidence type="ECO:0000313" key="5">
    <source>
        <dbReference type="EMBL" id="MDH1234467.1"/>
    </source>
</evidence>
<reference evidence="5" key="1">
    <citation type="submission" date="2022-09" db="EMBL/GenBank/DDBJ databases">
        <title>Intensive care unit water sources are persistently colonized with multi-drug resistant bacteria and are the site of extensive horizontal gene transfer of antibiotic resistance genes.</title>
        <authorList>
            <person name="Diorio-Toth L."/>
        </authorList>
    </citation>
    <scope>NUCLEOTIDE SEQUENCE</scope>
    <source>
        <strain evidence="5">GD03947</strain>
    </source>
</reference>
<evidence type="ECO:0000256" key="2">
    <source>
        <dbReference type="ARBA" id="ARBA00022722"/>
    </source>
</evidence>
<comment type="cofactor">
    <cofactor evidence="1">
        <name>Mg(2+)</name>
        <dbReference type="ChEBI" id="CHEBI:18420"/>
    </cofactor>
</comment>
<evidence type="ECO:0000256" key="1">
    <source>
        <dbReference type="ARBA" id="ARBA00001946"/>
    </source>
</evidence>
<dbReference type="RefSeq" id="WP_279640944.1">
    <property type="nucleotide sequence ID" value="NZ_JAOCAE010000001.1"/>
</dbReference>
<dbReference type="GO" id="GO:0004518">
    <property type="term" value="F:nuclease activity"/>
    <property type="evidence" value="ECO:0007669"/>
    <property type="project" value="UniProtKB-KW"/>
</dbReference>
<gene>
    <name evidence="5" type="ORF">N5C32_00255</name>
</gene>
<evidence type="ECO:0000313" key="6">
    <source>
        <dbReference type="Proteomes" id="UP001158500"/>
    </source>
</evidence>
<organism evidence="5 6">
    <name type="scientific">Stutzerimonas stutzeri</name>
    <name type="common">Pseudomonas stutzeri</name>
    <dbReference type="NCBI Taxonomy" id="316"/>
    <lineage>
        <taxon>Bacteria</taxon>
        <taxon>Pseudomonadati</taxon>
        <taxon>Pseudomonadota</taxon>
        <taxon>Gammaproteobacteria</taxon>
        <taxon>Pseudomonadales</taxon>
        <taxon>Pseudomonadaceae</taxon>
        <taxon>Stutzerimonas</taxon>
    </lineage>
</organism>
<accession>A0AA42P6Z1</accession>
<dbReference type="Proteomes" id="UP001158500">
    <property type="component" value="Unassembled WGS sequence"/>
</dbReference>
<dbReference type="GO" id="GO:0016788">
    <property type="term" value="F:hydrolase activity, acting on ester bonds"/>
    <property type="evidence" value="ECO:0007669"/>
    <property type="project" value="InterPro"/>
</dbReference>
<proteinExistence type="predicted"/>
<evidence type="ECO:0000259" key="4">
    <source>
        <dbReference type="SMART" id="SM00990"/>
    </source>
</evidence>
<dbReference type="InterPro" id="IPR014883">
    <property type="entry name" value="VRR_NUC"/>
</dbReference>
<sequence>MSKMAVPTEHEEQKSVVKWFDMQYPALRGRLAAVPNGGQRHPAVAAKLKAEGVRKGFPDMMLLKPSGGYFGLFIELKRIKGGSVSPEQADWLDWLSQQGFLAAVCKGADEARKTIQDYLGRAA</sequence>
<dbReference type="InterPro" id="IPR011856">
    <property type="entry name" value="tRNA_endonuc-like_dom_sf"/>
</dbReference>
<dbReference type="GO" id="GO:0003676">
    <property type="term" value="F:nucleic acid binding"/>
    <property type="evidence" value="ECO:0007669"/>
    <property type="project" value="InterPro"/>
</dbReference>
<dbReference type="SMART" id="SM00990">
    <property type="entry name" value="VRR_NUC"/>
    <property type="match status" value="1"/>
</dbReference>
<feature type="domain" description="VRR-NUC" evidence="4">
    <location>
        <begin position="7"/>
        <end position="109"/>
    </location>
</feature>
<protein>
    <submittedName>
        <fullName evidence="5">VRR-NUC domain-containing protein</fullName>
    </submittedName>
</protein>
<dbReference type="EMBL" id="JAOCAE010000001">
    <property type="protein sequence ID" value="MDH1234467.1"/>
    <property type="molecule type" value="Genomic_DNA"/>
</dbReference>
<evidence type="ECO:0000256" key="3">
    <source>
        <dbReference type="ARBA" id="ARBA00022801"/>
    </source>
</evidence>